<dbReference type="InterPro" id="IPR005248">
    <property type="entry name" value="NadD/NMNAT"/>
</dbReference>
<dbReference type="GO" id="GO:0005524">
    <property type="term" value="F:ATP binding"/>
    <property type="evidence" value="ECO:0007669"/>
    <property type="project" value="UniProtKB-KW"/>
</dbReference>
<dbReference type="EC" id="2.7.7.18" evidence="10"/>
<evidence type="ECO:0000256" key="2">
    <source>
        <dbReference type="ARBA" id="ARBA00005019"/>
    </source>
</evidence>
<comment type="function">
    <text evidence="1 10">Catalyzes the reversible adenylation of nicotinate mononucleotide (NaMN) to nicotinic acid adenine dinucleotide (NaAD).</text>
</comment>
<evidence type="ECO:0000256" key="1">
    <source>
        <dbReference type="ARBA" id="ARBA00002324"/>
    </source>
</evidence>
<dbReference type="PANTHER" id="PTHR39321:SF3">
    <property type="entry name" value="PHOSPHOPANTETHEINE ADENYLYLTRANSFERASE"/>
    <property type="match status" value="1"/>
</dbReference>
<evidence type="ECO:0000313" key="13">
    <source>
        <dbReference type="Proteomes" id="UP000656813"/>
    </source>
</evidence>
<dbReference type="AlphaFoldDB" id="A0A8J2ZYM3"/>
<dbReference type="NCBIfam" id="NF000840">
    <property type="entry name" value="PRK00071.1-3"/>
    <property type="match status" value="1"/>
</dbReference>
<dbReference type="RefSeq" id="WP_188498100.1">
    <property type="nucleotide sequence ID" value="NZ_BMFV01000024.1"/>
</dbReference>
<evidence type="ECO:0000313" key="12">
    <source>
        <dbReference type="EMBL" id="GGH84880.1"/>
    </source>
</evidence>
<protein>
    <recommendedName>
        <fullName evidence="10">Probable nicotinate-nucleotide adenylyltransferase</fullName>
        <ecNumber evidence="10">2.7.7.18</ecNumber>
    </recommendedName>
    <alternativeName>
        <fullName evidence="10">Deamido-NAD(+) diphosphorylase</fullName>
    </alternativeName>
    <alternativeName>
        <fullName evidence="10">Deamido-NAD(+) pyrophosphorylase</fullName>
    </alternativeName>
    <alternativeName>
        <fullName evidence="10">Nicotinate mononucleotide adenylyltransferase</fullName>
        <shortName evidence="10">NaMN adenylyltransferase</shortName>
    </alternativeName>
</protein>
<keyword evidence="3 10" id="KW-0662">Pyridine nucleotide biosynthesis</keyword>
<keyword evidence="7 10" id="KW-0067">ATP-binding</keyword>
<dbReference type="EMBL" id="BMFV01000024">
    <property type="protein sequence ID" value="GGH84880.1"/>
    <property type="molecule type" value="Genomic_DNA"/>
</dbReference>
<dbReference type="UniPathway" id="UPA00253">
    <property type="reaction ID" value="UER00332"/>
</dbReference>
<evidence type="ECO:0000256" key="10">
    <source>
        <dbReference type="HAMAP-Rule" id="MF_00244"/>
    </source>
</evidence>
<comment type="catalytic activity">
    <reaction evidence="9 10">
        <text>nicotinate beta-D-ribonucleotide + ATP + H(+) = deamido-NAD(+) + diphosphate</text>
        <dbReference type="Rhea" id="RHEA:22860"/>
        <dbReference type="ChEBI" id="CHEBI:15378"/>
        <dbReference type="ChEBI" id="CHEBI:30616"/>
        <dbReference type="ChEBI" id="CHEBI:33019"/>
        <dbReference type="ChEBI" id="CHEBI:57502"/>
        <dbReference type="ChEBI" id="CHEBI:58437"/>
        <dbReference type="EC" id="2.7.7.18"/>
    </reaction>
</comment>
<sequence>MVKRIGLFGGAFDPPHTGHLILAAEAAEAADLDEVWFLPSYIPPHLERKHSQRISSAQSRIDMVRLSIEGESKFRLSLVEYEREGKSYTYDTVAILKEQYPDHVFYFIIGGDMVNDLPQWYKFEELKTSVNFLATKRAGVPLHPIEGMNIQYFDMPLIEISSSMIRERYRTGKPWHYFLPVAVKNYIEENGLYD</sequence>
<comment type="caution">
    <text evidence="12">The sequence shown here is derived from an EMBL/GenBank/DDBJ whole genome shotgun (WGS) entry which is preliminary data.</text>
</comment>
<keyword evidence="4 10" id="KW-0808">Transferase</keyword>
<keyword evidence="5 10" id="KW-0548">Nucleotidyltransferase</keyword>
<evidence type="ECO:0000256" key="3">
    <source>
        <dbReference type="ARBA" id="ARBA00022642"/>
    </source>
</evidence>
<dbReference type="Proteomes" id="UP000656813">
    <property type="component" value="Unassembled WGS sequence"/>
</dbReference>
<dbReference type="InterPro" id="IPR014729">
    <property type="entry name" value="Rossmann-like_a/b/a_fold"/>
</dbReference>
<comment type="similarity">
    <text evidence="10">Belongs to the NadD family.</text>
</comment>
<dbReference type="GO" id="GO:0009435">
    <property type="term" value="P:NAD+ biosynthetic process"/>
    <property type="evidence" value="ECO:0007669"/>
    <property type="project" value="UniProtKB-UniRule"/>
</dbReference>
<dbReference type="Pfam" id="PF01467">
    <property type="entry name" value="CTP_transf_like"/>
    <property type="match status" value="1"/>
</dbReference>
<reference evidence="12" key="1">
    <citation type="journal article" date="2014" name="Int. J. Syst. Evol. Microbiol.">
        <title>Complete genome sequence of Corynebacterium casei LMG S-19264T (=DSM 44701T), isolated from a smear-ripened cheese.</title>
        <authorList>
            <consortium name="US DOE Joint Genome Institute (JGI-PGF)"/>
            <person name="Walter F."/>
            <person name="Albersmeier A."/>
            <person name="Kalinowski J."/>
            <person name="Ruckert C."/>
        </authorList>
    </citation>
    <scope>NUCLEOTIDE SEQUENCE</scope>
    <source>
        <strain evidence="12">CGMCC 1.12777</strain>
    </source>
</reference>
<dbReference type="NCBIfam" id="TIGR00482">
    <property type="entry name" value="nicotinate (nicotinamide) nucleotide adenylyltransferase"/>
    <property type="match status" value="1"/>
</dbReference>
<reference evidence="12" key="2">
    <citation type="submission" date="2020-09" db="EMBL/GenBank/DDBJ databases">
        <authorList>
            <person name="Sun Q."/>
            <person name="Zhou Y."/>
        </authorList>
    </citation>
    <scope>NUCLEOTIDE SEQUENCE</scope>
    <source>
        <strain evidence="12">CGMCC 1.12777</strain>
    </source>
</reference>
<evidence type="ECO:0000256" key="7">
    <source>
        <dbReference type="ARBA" id="ARBA00022840"/>
    </source>
</evidence>
<keyword evidence="6 10" id="KW-0547">Nucleotide-binding</keyword>
<dbReference type="HAMAP" id="MF_00244">
    <property type="entry name" value="NaMN_adenylyltr"/>
    <property type="match status" value="1"/>
</dbReference>
<keyword evidence="8 10" id="KW-0520">NAD</keyword>
<dbReference type="SUPFAM" id="SSF52374">
    <property type="entry name" value="Nucleotidylyl transferase"/>
    <property type="match status" value="1"/>
</dbReference>
<evidence type="ECO:0000259" key="11">
    <source>
        <dbReference type="Pfam" id="PF01467"/>
    </source>
</evidence>
<comment type="pathway">
    <text evidence="2 10">Cofactor biosynthesis; NAD(+) biosynthesis; deamido-NAD(+) from nicotinate D-ribonucleotide: step 1/1.</text>
</comment>
<gene>
    <name evidence="10 12" type="primary">nadD</name>
    <name evidence="12" type="ORF">GCM10007096_28970</name>
</gene>
<accession>A0A8J2ZYM3</accession>
<dbReference type="InterPro" id="IPR004821">
    <property type="entry name" value="Cyt_trans-like"/>
</dbReference>
<keyword evidence="13" id="KW-1185">Reference proteome</keyword>
<evidence type="ECO:0000256" key="9">
    <source>
        <dbReference type="ARBA" id="ARBA00048721"/>
    </source>
</evidence>
<dbReference type="GO" id="GO:0004515">
    <property type="term" value="F:nicotinate-nucleotide adenylyltransferase activity"/>
    <property type="evidence" value="ECO:0007669"/>
    <property type="project" value="UniProtKB-UniRule"/>
</dbReference>
<evidence type="ECO:0000256" key="8">
    <source>
        <dbReference type="ARBA" id="ARBA00023027"/>
    </source>
</evidence>
<dbReference type="NCBIfam" id="TIGR00125">
    <property type="entry name" value="cyt_tran_rel"/>
    <property type="match status" value="1"/>
</dbReference>
<name>A0A8J2ZYM3_9BACL</name>
<dbReference type="Gene3D" id="3.40.50.620">
    <property type="entry name" value="HUPs"/>
    <property type="match status" value="1"/>
</dbReference>
<evidence type="ECO:0000256" key="5">
    <source>
        <dbReference type="ARBA" id="ARBA00022695"/>
    </source>
</evidence>
<dbReference type="PANTHER" id="PTHR39321">
    <property type="entry name" value="NICOTINATE-NUCLEOTIDE ADENYLYLTRANSFERASE-RELATED"/>
    <property type="match status" value="1"/>
</dbReference>
<organism evidence="12 13">
    <name type="scientific">Pullulanibacillus pueri</name>
    <dbReference type="NCBI Taxonomy" id="1437324"/>
    <lineage>
        <taxon>Bacteria</taxon>
        <taxon>Bacillati</taxon>
        <taxon>Bacillota</taxon>
        <taxon>Bacilli</taxon>
        <taxon>Bacillales</taxon>
        <taxon>Sporolactobacillaceae</taxon>
        <taxon>Pullulanibacillus</taxon>
    </lineage>
</organism>
<proteinExistence type="inferred from homology"/>
<dbReference type="NCBIfam" id="NF000841">
    <property type="entry name" value="PRK00071.1-4"/>
    <property type="match status" value="1"/>
</dbReference>
<evidence type="ECO:0000256" key="6">
    <source>
        <dbReference type="ARBA" id="ARBA00022741"/>
    </source>
</evidence>
<evidence type="ECO:0000256" key="4">
    <source>
        <dbReference type="ARBA" id="ARBA00022679"/>
    </source>
</evidence>
<feature type="domain" description="Cytidyltransferase-like" evidence="11">
    <location>
        <begin position="7"/>
        <end position="168"/>
    </location>
</feature>
<dbReference type="CDD" id="cd02165">
    <property type="entry name" value="NMNAT"/>
    <property type="match status" value="1"/>
</dbReference>